<dbReference type="EMBL" id="NSKE01000005">
    <property type="protein sequence ID" value="PAU94268.1"/>
    <property type="molecule type" value="Genomic_DNA"/>
</dbReference>
<feature type="transmembrane region" description="Helical" evidence="1">
    <location>
        <begin position="12"/>
        <end position="31"/>
    </location>
</feature>
<keyword evidence="3" id="KW-1185">Reference proteome</keyword>
<reference evidence="2 3" key="1">
    <citation type="submission" date="2017-08" db="EMBL/GenBank/DDBJ databases">
        <title>Aliifodinibius alkalisoli sp. nov., isolated from saline alkaline soil.</title>
        <authorList>
            <person name="Liu D."/>
            <person name="Zhang G."/>
        </authorList>
    </citation>
    <scope>NUCLEOTIDE SEQUENCE [LARGE SCALE GENOMIC DNA]</scope>
    <source>
        <strain evidence="2 3">WN023</strain>
    </source>
</reference>
<sequence>MDWLNALNTHWAPALWILMAGVSLLIWYFALRRKHQNEIRNAAIEIHRRRLQTGEISKEEFNWLKQSLSNN</sequence>
<organism evidence="2 3">
    <name type="scientific">Fodinibius salipaludis</name>
    <dbReference type="NCBI Taxonomy" id="2032627"/>
    <lineage>
        <taxon>Bacteria</taxon>
        <taxon>Pseudomonadati</taxon>
        <taxon>Balneolota</taxon>
        <taxon>Balneolia</taxon>
        <taxon>Balneolales</taxon>
        <taxon>Balneolaceae</taxon>
        <taxon>Fodinibius</taxon>
    </lineage>
</organism>
<protein>
    <recommendedName>
        <fullName evidence="4">SHOCT domain-containing protein</fullName>
    </recommendedName>
</protein>
<evidence type="ECO:0000313" key="3">
    <source>
        <dbReference type="Proteomes" id="UP000218831"/>
    </source>
</evidence>
<dbReference type="Proteomes" id="UP000218831">
    <property type="component" value="Unassembled WGS sequence"/>
</dbReference>
<proteinExistence type="predicted"/>
<comment type="caution">
    <text evidence="2">The sequence shown here is derived from an EMBL/GenBank/DDBJ whole genome shotgun (WGS) entry which is preliminary data.</text>
</comment>
<gene>
    <name evidence="2" type="ORF">CK503_08640</name>
</gene>
<keyword evidence="1" id="KW-0812">Transmembrane</keyword>
<evidence type="ECO:0000256" key="1">
    <source>
        <dbReference type="SAM" id="Phobius"/>
    </source>
</evidence>
<evidence type="ECO:0000313" key="2">
    <source>
        <dbReference type="EMBL" id="PAU94268.1"/>
    </source>
</evidence>
<dbReference type="AlphaFoldDB" id="A0A2A2GAA7"/>
<accession>A0A2A2GAA7</accession>
<evidence type="ECO:0008006" key="4">
    <source>
        <dbReference type="Google" id="ProtNLM"/>
    </source>
</evidence>
<name>A0A2A2GAA7_9BACT</name>
<keyword evidence="1" id="KW-0472">Membrane</keyword>
<keyword evidence="1" id="KW-1133">Transmembrane helix</keyword>